<dbReference type="InterPro" id="IPR036390">
    <property type="entry name" value="WH_DNA-bd_sf"/>
</dbReference>
<dbReference type="SUPFAM" id="SSF46785">
    <property type="entry name" value="Winged helix' DNA-binding domain"/>
    <property type="match status" value="2"/>
</dbReference>
<dbReference type="Pfam" id="PF01051">
    <property type="entry name" value="Rep3_N"/>
    <property type="match status" value="1"/>
</dbReference>
<dbReference type="InterPro" id="IPR000525">
    <property type="entry name" value="Initiator_Rep_WH1"/>
</dbReference>
<reference evidence="4 5" key="1">
    <citation type="submission" date="2021-12" db="EMBL/GenBank/DDBJ databases">
        <title>Genome sequencing of bacteria with rrn-lacking chromosome and rrn-plasmid.</title>
        <authorList>
            <person name="Anda M."/>
            <person name="Iwasaki W."/>
        </authorList>
    </citation>
    <scope>NUCLEOTIDE SEQUENCE [LARGE SCALE GENOMIC DNA]</scope>
    <source>
        <strain evidence="4 5">DSM 100852</strain>
        <plasmid evidence="4 5">pFA8</plasmid>
    </source>
</reference>
<evidence type="ECO:0000256" key="1">
    <source>
        <dbReference type="ARBA" id="ARBA00038283"/>
    </source>
</evidence>
<geneLocation type="plasmid" evidence="4 5">
    <name>pFA8</name>
</geneLocation>
<sequence>MGRFVTFFSNLADFTRIGITMLPVKFKNYRIAKSNDVISAQEGFSMLQQRIITLMCAHIQPEDDEFKEYKIPIRLILGRKKSESLGGGYQRVREAAEGLTKSAINIETDDRWVSYAFITKAEGRKGEGFIRVRFSAEMKPFFLSLKRNYTSYFLKNVYNFRKSRFSLRIYELCIQYVPKTWKRVFDIDKLRHILSIDDKYQRIADLKRFVLDPACSEINGHSDISLEYELLKEGRRFSKVVFRVSPNEHFVSPPEPGEPAFELNDTEAQVLDEVSDESSELPEWLNEKKASAMAERYGAERLAFYVRRIEAKENIESKAGYLYKALKEGYYEQDMKDDRQAREAKQKSDSERKKHQDENRRTEELKAEFHARYERRKQEVLESHDSEDNRFEYMSDIEFESGYVYEKKFLQEWSAGTPSEDALKFYGKWLLKRHGEQQDWDLDTFLEIHEI</sequence>
<feature type="region of interest" description="Disordered" evidence="2">
    <location>
        <begin position="335"/>
        <end position="366"/>
    </location>
</feature>
<accession>A0AAU9CYR0</accession>
<dbReference type="AlphaFoldDB" id="A0AAU9CYR0"/>
<dbReference type="EMBL" id="AP025322">
    <property type="protein sequence ID" value="BDD12912.1"/>
    <property type="molecule type" value="Genomic_DNA"/>
</dbReference>
<dbReference type="KEGG" id="fax:FUAX_53440"/>
<dbReference type="InterPro" id="IPR036388">
    <property type="entry name" value="WH-like_DNA-bd_sf"/>
</dbReference>
<evidence type="ECO:0000313" key="4">
    <source>
        <dbReference type="EMBL" id="BDD12912.1"/>
    </source>
</evidence>
<protein>
    <recommendedName>
        <fullName evidence="3">Initiator Rep protein WH1 domain-containing protein</fullName>
    </recommendedName>
</protein>
<keyword evidence="5" id="KW-1185">Reference proteome</keyword>
<organism evidence="4 5">
    <name type="scientific">Fulvitalea axinellae</name>
    <dbReference type="NCBI Taxonomy" id="1182444"/>
    <lineage>
        <taxon>Bacteria</taxon>
        <taxon>Pseudomonadati</taxon>
        <taxon>Bacteroidota</taxon>
        <taxon>Cytophagia</taxon>
        <taxon>Cytophagales</taxon>
        <taxon>Persicobacteraceae</taxon>
        <taxon>Fulvitalea</taxon>
    </lineage>
</organism>
<evidence type="ECO:0000256" key="2">
    <source>
        <dbReference type="SAM" id="MobiDB-lite"/>
    </source>
</evidence>
<dbReference type="Gene3D" id="1.10.10.10">
    <property type="entry name" value="Winged helix-like DNA-binding domain superfamily/Winged helix DNA-binding domain"/>
    <property type="match status" value="2"/>
</dbReference>
<keyword evidence="4" id="KW-0614">Plasmid</keyword>
<dbReference type="GO" id="GO:0003887">
    <property type="term" value="F:DNA-directed DNA polymerase activity"/>
    <property type="evidence" value="ECO:0007669"/>
    <property type="project" value="InterPro"/>
</dbReference>
<comment type="similarity">
    <text evidence="1">Belongs to the initiator RepB protein family.</text>
</comment>
<dbReference type="Pfam" id="PF21205">
    <property type="entry name" value="Rep3_C"/>
    <property type="match status" value="1"/>
</dbReference>
<evidence type="ECO:0000259" key="3">
    <source>
        <dbReference type="Pfam" id="PF01051"/>
    </source>
</evidence>
<dbReference type="Proteomes" id="UP001348817">
    <property type="component" value="Plasmid pFA8"/>
</dbReference>
<dbReference type="GO" id="GO:0006270">
    <property type="term" value="P:DNA replication initiation"/>
    <property type="evidence" value="ECO:0007669"/>
    <property type="project" value="InterPro"/>
</dbReference>
<feature type="domain" description="Initiator Rep protein WH1" evidence="3">
    <location>
        <begin position="31"/>
        <end position="173"/>
    </location>
</feature>
<name>A0AAU9CYR0_9BACT</name>
<proteinExistence type="inferred from homology"/>
<gene>
    <name evidence="4" type="ORF">FUAX_53440</name>
</gene>
<evidence type="ECO:0000313" key="5">
    <source>
        <dbReference type="Proteomes" id="UP001348817"/>
    </source>
</evidence>